<dbReference type="InterPro" id="IPR001647">
    <property type="entry name" value="HTH_TetR"/>
</dbReference>
<evidence type="ECO:0000256" key="1">
    <source>
        <dbReference type="ARBA" id="ARBA00023125"/>
    </source>
</evidence>
<dbReference type="PRINTS" id="PR00455">
    <property type="entry name" value="HTHTETR"/>
</dbReference>
<dbReference type="InterPro" id="IPR040611">
    <property type="entry name" value="AlkX_C"/>
</dbReference>
<reference evidence="5" key="1">
    <citation type="journal article" date="2019" name="Int. J. Syst. Evol. Microbiol.">
        <title>The Global Catalogue of Microorganisms (GCM) 10K type strain sequencing project: providing services to taxonomists for standard genome sequencing and annotation.</title>
        <authorList>
            <consortium name="The Broad Institute Genomics Platform"/>
            <consortium name="The Broad Institute Genome Sequencing Center for Infectious Disease"/>
            <person name="Wu L."/>
            <person name="Ma J."/>
        </authorList>
    </citation>
    <scope>NUCLEOTIDE SEQUENCE [LARGE SCALE GENOMIC DNA]</scope>
    <source>
        <strain evidence="5">JCM 14560</strain>
    </source>
</reference>
<dbReference type="Proteomes" id="UP001422759">
    <property type="component" value="Unassembled WGS sequence"/>
</dbReference>
<feature type="domain" description="HTH tetR-type" evidence="3">
    <location>
        <begin position="10"/>
        <end position="70"/>
    </location>
</feature>
<evidence type="ECO:0000313" key="5">
    <source>
        <dbReference type="Proteomes" id="UP001422759"/>
    </source>
</evidence>
<dbReference type="PROSITE" id="PS50977">
    <property type="entry name" value="HTH_TETR_2"/>
    <property type="match status" value="1"/>
</dbReference>
<dbReference type="PANTHER" id="PTHR30055:SF146">
    <property type="entry name" value="HTH-TYPE TRANSCRIPTIONAL DUAL REGULATOR CECR"/>
    <property type="match status" value="1"/>
</dbReference>
<dbReference type="PANTHER" id="PTHR30055">
    <property type="entry name" value="HTH-TYPE TRANSCRIPTIONAL REGULATOR RUTR"/>
    <property type="match status" value="1"/>
</dbReference>
<dbReference type="Gene3D" id="1.10.357.10">
    <property type="entry name" value="Tetracycline Repressor, domain 2"/>
    <property type="match status" value="1"/>
</dbReference>
<keyword evidence="1 2" id="KW-0238">DNA-binding</keyword>
<organism evidence="4 5">
    <name type="scientific">Kitasatospora kazusensis</name>
    <dbReference type="NCBI Taxonomy" id="407974"/>
    <lineage>
        <taxon>Bacteria</taxon>
        <taxon>Bacillati</taxon>
        <taxon>Actinomycetota</taxon>
        <taxon>Actinomycetes</taxon>
        <taxon>Kitasatosporales</taxon>
        <taxon>Streptomycetaceae</taxon>
        <taxon>Kitasatospora</taxon>
    </lineage>
</organism>
<protein>
    <submittedName>
        <fullName evidence="4">TetR family transcriptional regulator</fullName>
    </submittedName>
</protein>
<dbReference type="InterPro" id="IPR050109">
    <property type="entry name" value="HTH-type_TetR-like_transc_reg"/>
</dbReference>
<gene>
    <name evidence="4" type="ORF">GCM10009760_45610</name>
</gene>
<sequence>MARFRETVRSLLRERLLDAAYDLVAADGFDRLRMTQLATAAGVSRQTVYTEFGSKDAVGAALFQRELERCLLGIQQNLDAHRGDLRAATEAAVGFTLRLAADNPLAKAMLTSAGSHEDGLLSYLTTRSETAFGTATGMLNAYIEDVWPAVDLYSRDLAVDAVIRLTASCIVQAAAPAEESARRIAEIVARITLPPGV</sequence>
<dbReference type="Pfam" id="PF18556">
    <property type="entry name" value="TetR_C_35"/>
    <property type="match status" value="1"/>
</dbReference>
<proteinExistence type="predicted"/>
<keyword evidence="5" id="KW-1185">Reference proteome</keyword>
<evidence type="ECO:0000259" key="3">
    <source>
        <dbReference type="PROSITE" id="PS50977"/>
    </source>
</evidence>
<dbReference type="RefSeq" id="WP_344467783.1">
    <property type="nucleotide sequence ID" value="NZ_BAAANT010000030.1"/>
</dbReference>
<evidence type="ECO:0000313" key="4">
    <source>
        <dbReference type="EMBL" id="GAA2150862.1"/>
    </source>
</evidence>
<feature type="DNA-binding region" description="H-T-H motif" evidence="2">
    <location>
        <begin position="33"/>
        <end position="52"/>
    </location>
</feature>
<evidence type="ECO:0000256" key="2">
    <source>
        <dbReference type="PROSITE-ProRule" id="PRU00335"/>
    </source>
</evidence>
<dbReference type="Pfam" id="PF00440">
    <property type="entry name" value="TetR_N"/>
    <property type="match status" value="1"/>
</dbReference>
<comment type="caution">
    <text evidence="4">The sequence shown here is derived from an EMBL/GenBank/DDBJ whole genome shotgun (WGS) entry which is preliminary data.</text>
</comment>
<dbReference type="SUPFAM" id="SSF46689">
    <property type="entry name" value="Homeodomain-like"/>
    <property type="match status" value="1"/>
</dbReference>
<name>A0ABP5LSX5_9ACTN</name>
<dbReference type="InterPro" id="IPR009057">
    <property type="entry name" value="Homeodomain-like_sf"/>
</dbReference>
<dbReference type="EMBL" id="BAAANT010000030">
    <property type="protein sequence ID" value="GAA2150862.1"/>
    <property type="molecule type" value="Genomic_DNA"/>
</dbReference>
<accession>A0ABP5LSX5</accession>